<evidence type="ECO:0000313" key="3">
    <source>
        <dbReference type="EMBL" id="MBB5896703.1"/>
    </source>
</evidence>
<dbReference type="PANTHER" id="PTHR40758:SF1">
    <property type="entry name" value="CONSERVED PROTEIN"/>
    <property type="match status" value="1"/>
</dbReference>
<evidence type="ECO:0000313" key="4">
    <source>
        <dbReference type="Proteomes" id="UP000585638"/>
    </source>
</evidence>
<evidence type="ECO:0000259" key="2">
    <source>
        <dbReference type="Pfam" id="PF11716"/>
    </source>
</evidence>
<accession>A0A7W9KQR9</accession>
<proteinExistence type="predicted"/>
<feature type="domain" description="MDMPI C-terminal" evidence="1">
    <location>
        <begin position="150"/>
        <end position="249"/>
    </location>
</feature>
<dbReference type="EMBL" id="JACHIR010000001">
    <property type="protein sequence ID" value="MBB5896703.1"/>
    <property type="molecule type" value="Genomic_DNA"/>
</dbReference>
<dbReference type="GO" id="GO:0046872">
    <property type="term" value="F:metal ion binding"/>
    <property type="evidence" value="ECO:0007669"/>
    <property type="project" value="InterPro"/>
</dbReference>
<dbReference type="AlphaFoldDB" id="A0A7W9KQR9"/>
<dbReference type="SUPFAM" id="SSF109854">
    <property type="entry name" value="DinB/YfiT-like putative metalloenzymes"/>
    <property type="match status" value="1"/>
</dbReference>
<keyword evidence="4" id="KW-1185">Reference proteome</keyword>
<dbReference type="NCBIfam" id="TIGR03083">
    <property type="entry name" value="maleylpyruvate isomerase family mycothiol-dependent enzyme"/>
    <property type="match status" value="1"/>
</dbReference>
<evidence type="ECO:0000259" key="1">
    <source>
        <dbReference type="Pfam" id="PF07398"/>
    </source>
</evidence>
<dbReference type="GO" id="GO:0005886">
    <property type="term" value="C:plasma membrane"/>
    <property type="evidence" value="ECO:0007669"/>
    <property type="project" value="TreeGrafter"/>
</dbReference>
<reference evidence="3 4" key="1">
    <citation type="submission" date="2020-08" db="EMBL/GenBank/DDBJ databases">
        <title>Sequencing the genomes of 1000 actinobacteria strains.</title>
        <authorList>
            <person name="Klenk H.-P."/>
        </authorList>
    </citation>
    <scope>NUCLEOTIDE SEQUENCE [LARGE SCALE GENOMIC DNA]</scope>
    <source>
        <strain evidence="3 4">DSM 43851</strain>
    </source>
</reference>
<dbReference type="Pfam" id="PF11716">
    <property type="entry name" value="MDMPI_N"/>
    <property type="match status" value="1"/>
</dbReference>
<dbReference type="InterPro" id="IPR024344">
    <property type="entry name" value="MDMPI_metal-binding"/>
</dbReference>
<comment type="caution">
    <text evidence="3">The sequence shown here is derived from an EMBL/GenBank/DDBJ whole genome shotgun (WGS) entry which is preliminary data.</text>
</comment>
<gene>
    <name evidence="3" type="ORF">BJ998_007899</name>
</gene>
<dbReference type="RefSeq" id="WP_184868300.1">
    <property type="nucleotide sequence ID" value="NZ_BAAAWY010000061.1"/>
</dbReference>
<organism evidence="3 4">
    <name type="scientific">Kutzneria kofuensis</name>
    <dbReference type="NCBI Taxonomy" id="103725"/>
    <lineage>
        <taxon>Bacteria</taxon>
        <taxon>Bacillati</taxon>
        <taxon>Actinomycetota</taxon>
        <taxon>Actinomycetes</taxon>
        <taxon>Pseudonocardiales</taxon>
        <taxon>Pseudonocardiaceae</taxon>
        <taxon>Kutzneria</taxon>
    </lineage>
</organism>
<dbReference type="InterPro" id="IPR010872">
    <property type="entry name" value="MDMPI_C-term_domain"/>
</dbReference>
<dbReference type="PANTHER" id="PTHR40758">
    <property type="entry name" value="CONSERVED PROTEIN"/>
    <property type="match status" value="1"/>
</dbReference>
<protein>
    <submittedName>
        <fullName evidence="3">Uncharacterized protein (TIGR03083 family)</fullName>
    </submittedName>
</protein>
<dbReference type="InterPro" id="IPR017517">
    <property type="entry name" value="Maleyloyr_isom"/>
</dbReference>
<feature type="domain" description="Mycothiol-dependent maleylpyruvate isomerase metal-binding" evidence="2">
    <location>
        <begin position="13"/>
        <end position="136"/>
    </location>
</feature>
<dbReference type="InterPro" id="IPR034660">
    <property type="entry name" value="DinB/YfiT-like"/>
</dbReference>
<dbReference type="Proteomes" id="UP000585638">
    <property type="component" value="Unassembled WGS sequence"/>
</dbReference>
<name>A0A7W9KQR9_9PSEU</name>
<sequence>MAEDTLPYSTYCEAVSREVTRIGAVARAHDLSAAVPCCPEWTLADVVKHVGVLQQWFAAMIDRRSPERLPFQDVDYGVPAAVADYPDWLVDRHVEVGKVLRAADPDAAMWTWGPGGTVRFWVRRMAMECLIHRYDAELAAGSPTEFDPVLAADGVAEFLVNLPSAVTFTPGVAELRGDGRTIGFGVWGTEVDWTVRLDPDSFGLVPAVPDPDATVSAETVEALLLLVYGRIGADDPRIKTTGDPALLERWFTYSKF</sequence>
<dbReference type="Pfam" id="PF07398">
    <property type="entry name" value="MDMPI_C"/>
    <property type="match status" value="1"/>
</dbReference>